<evidence type="ECO:0000313" key="2">
    <source>
        <dbReference type="EMBL" id="MQY04124.1"/>
    </source>
</evidence>
<keyword evidence="3" id="KW-1185">Reference proteome</keyword>
<dbReference type="AlphaFoldDB" id="A0A7K0BTV1"/>
<dbReference type="PROSITE" id="PS50943">
    <property type="entry name" value="HTH_CROC1"/>
    <property type="match status" value="1"/>
</dbReference>
<dbReference type="Pfam" id="PF01381">
    <property type="entry name" value="HTH_3"/>
    <property type="match status" value="1"/>
</dbReference>
<dbReference type="Proteomes" id="UP000487268">
    <property type="component" value="Unassembled WGS sequence"/>
</dbReference>
<name>A0A7K0BTV1_9ACTN</name>
<accession>A0A7K0BTV1</accession>
<dbReference type="EMBL" id="WEGH01000001">
    <property type="protein sequence ID" value="MQY04124.1"/>
    <property type="molecule type" value="Genomic_DNA"/>
</dbReference>
<dbReference type="InterPro" id="IPR010982">
    <property type="entry name" value="Lambda_DNA-bd_dom_sf"/>
</dbReference>
<dbReference type="Gene3D" id="1.10.260.40">
    <property type="entry name" value="lambda repressor-like DNA-binding domains"/>
    <property type="match status" value="1"/>
</dbReference>
<dbReference type="SUPFAM" id="SSF47413">
    <property type="entry name" value="lambda repressor-like DNA-binding domains"/>
    <property type="match status" value="1"/>
</dbReference>
<gene>
    <name evidence="2" type="ORF">ACRB68_21750</name>
</gene>
<dbReference type="CDD" id="cd00093">
    <property type="entry name" value="HTH_XRE"/>
    <property type="match status" value="1"/>
</dbReference>
<feature type="domain" description="HTH cro/C1-type" evidence="1">
    <location>
        <begin position="7"/>
        <end position="53"/>
    </location>
</feature>
<protein>
    <recommendedName>
        <fullName evidence="1">HTH cro/C1-type domain-containing protein</fullName>
    </recommendedName>
</protein>
<reference evidence="2 3" key="1">
    <citation type="submission" date="2019-10" db="EMBL/GenBank/DDBJ databases">
        <title>Actinomadura rubteroloni sp. nov. and Actinomadura macrotermitis sp. nov., isolated from the gut of fungus growing-termite Macrotermes natalensis.</title>
        <authorList>
            <person name="Benndorf R."/>
            <person name="Martin K."/>
            <person name="Kuefner M."/>
            <person name="De Beer W."/>
            <person name="Kaster A.-K."/>
            <person name="Vollmers J."/>
            <person name="Poulsen M."/>
            <person name="Beemelmanns C."/>
        </authorList>
    </citation>
    <scope>NUCLEOTIDE SEQUENCE [LARGE SCALE GENOMIC DNA]</scope>
    <source>
        <strain evidence="2 3">RB68</strain>
    </source>
</reference>
<comment type="caution">
    <text evidence="2">The sequence shown here is derived from an EMBL/GenBank/DDBJ whole genome shotgun (WGS) entry which is preliminary data.</text>
</comment>
<dbReference type="GO" id="GO:0003677">
    <property type="term" value="F:DNA binding"/>
    <property type="evidence" value="ECO:0007669"/>
    <property type="project" value="InterPro"/>
</dbReference>
<dbReference type="SMART" id="SM00530">
    <property type="entry name" value="HTH_XRE"/>
    <property type="match status" value="1"/>
</dbReference>
<organism evidence="2 3">
    <name type="scientific">Actinomadura macrotermitis</name>
    <dbReference type="NCBI Taxonomy" id="2585200"/>
    <lineage>
        <taxon>Bacteria</taxon>
        <taxon>Bacillati</taxon>
        <taxon>Actinomycetota</taxon>
        <taxon>Actinomycetes</taxon>
        <taxon>Streptosporangiales</taxon>
        <taxon>Thermomonosporaceae</taxon>
        <taxon>Actinomadura</taxon>
    </lineage>
</organism>
<sequence>MQGSSLLKQAREAKQLSLRRAAAQAGIDPAHLSRVERGERQLSVEALQRLAQVVGLHELAANLRPFIGESKP</sequence>
<evidence type="ECO:0000259" key="1">
    <source>
        <dbReference type="PROSITE" id="PS50943"/>
    </source>
</evidence>
<evidence type="ECO:0000313" key="3">
    <source>
        <dbReference type="Proteomes" id="UP000487268"/>
    </source>
</evidence>
<proteinExistence type="predicted"/>
<dbReference type="InterPro" id="IPR001387">
    <property type="entry name" value="Cro/C1-type_HTH"/>
</dbReference>